<organism evidence="1 2">
    <name type="scientific">Desulfotignum phosphitoxidans DSM 13687</name>
    <dbReference type="NCBI Taxonomy" id="1286635"/>
    <lineage>
        <taxon>Bacteria</taxon>
        <taxon>Pseudomonadati</taxon>
        <taxon>Thermodesulfobacteriota</taxon>
        <taxon>Desulfobacteria</taxon>
        <taxon>Desulfobacterales</taxon>
        <taxon>Desulfobacteraceae</taxon>
        <taxon>Desulfotignum</taxon>
    </lineage>
</organism>
<dbReference type="RefSeq" id="WP_006966584.1">
    <property type="nucleotide sequence ID" value="NZ_APJX01000005.1"/>
</dbReference>
<accession>S0G5G1</accession>
<comment type="caution">
    <text evidence="1">The sequence shown here is derived from an EMBL/GenBank/DDBJ whole genome shotgun (WGS) entry which is preliminary data.</text>
</comment>
<dbReference type="AlphaFoldDB" id="S0G5G1"/>
<proteinExistence type="predicted"/>
<reference evidence="1 2" key="1">
    <citation type="journal article" date="2013" name="Genome Announc.">
        <title>Draft Genome Sequence of Desulfotignum phosphitoxidans DSM 13687 Strain FiPS-3.</title>
        <authorList>
            <person name="Poehlein A."/>
            <person name="Daniel R."/>
            <person name="Simeonova D.D."/>
        </authorList>
    </citation>
    <scope>NUCLEOTIDE SEQUENCE [LARGE SCALE GENOMIC DNA]</scope>
    <source>
        <strain evidence="1 2">DSM 13687</strain>
    </source>
</reference>
<name>S0G5G1_9BACT</name>
<sequence length="63" mass="6877">MIPNTQRYGFQAKGTPGRAILEGRTPAKAAIHNLSGYSAHADQKALCDYHSMISKNKWKTCAA</sequence>
<dbReference type="InterPro" id="IPR036866">
    <property type="entry name" value="RibonucZ/Hydroxyglut_hydro"/>
</dbReference>
<evidence type="ECO:0000313" key="2">
    <source>
        <dbReference type="Proteomes" id="UP000014216"/>
    </source>
</evidence>
<dbReference type="PATRIC" id="fig|1286635.3.peg.2843"/>
<dbReference type="SUPFAM" id="SSF56281">
    <property type="entry name" value="Metallo-hydrolase/oxidoreductase"/>
    <property type="match status" value="1"/>
</dbReference>
<gene>
    <name evidence="1" type="ORF">Dpo_5c03630</name>
</gene>
<protein>
    <submittedName>
        <fullName evidence="1">Uncharacterized protein</fullName>
    </submittedName>
</protein>
<keyword evidence="2" id="KW-1185">Reference proteome</keyword>
<dbReference type="OrthoDB" id="9803916at2"/>
<dbReference type="EMBL" id="APJX01000005">
    <property type="protein sequence ID" value="EMS79436.1"/>
    <property type="molecule type" value="Genomic_DNA"/>
</dbReference>
<dbReference type="Proteomes" id="UP000014216">
    <property type="component" value="Unassembled WGS sequence"/>
</dbReference>
<dbReference type="Gene3D" id="3.40.50.10890">
    <property type="match status" value="1"/>
</dbReference>
<dbReference type="Gene3D" id="3.60.15.10">
    <property type="entry name" value="Ribonuclease Z/Hydroxyacylglutathione hydrolase-like"/>
    <property type="match status" value="1"/>
</dbReference>
<evidence type="ECO:0000313" key="1">
    <source>
        <dbReference type="EMBL" id="EMS79436.1"/>
    </source>
</evidence>